<proteinExistence type="predicted"/>
<accession>A0A3P3QGW6</accession>
<comment type="caution">
    <text evidence="2">The sequence shown here is derived from an EMBL/GenBank/DDBJ whole genome shotgun (WGS) entry which is preliminary data.</text>
</comment>
<evidence type="ECO:0000259" key="1">
    <source>
        <dbReference type="Pfam" id="PF18796"/>
    </source>
</evidence>
<reference evidence="2 3" key="1">
    <citation type="submission" date="2018-11" db="EMBL/GenBank/DDBJ databases">
        <title>Draft genome analysis of Rheinheimera mesophila isolated from an industrial waste site.</title>
        <authorList>
            <person name="Yu Q."/>
            <person name="Qi Y."/>
            <person name="Zhang H."/>
            <person name="Lu Y."/>
            <person name="Pu J."/>
        </authorList>
    </citation>
    <scope>NUCLEOTIDE SEQUENCE [LARGE SCALE GENOMIC DNA]</scope>
    <source>
        <strain evidence="2 3">IITR13</strain>
    </source>
</reference>
<evidence type="ECO:0000313" key="3">
    <source>
        <dbReference type="Proteomes" id="UP000276260"/>
    </source>
</evidence>
<feature type="domain" description="Large polyvalent protein-associated" evidence="1">
    <location>
        <begin position="188"/>
        <end position="260"/>
    </location>
</feature>
<keyword evidence="3" id="KW-1185">Reference proteome</keyword>
<dbReference type="InterPro" id="IPR041047">
    <property type="entry name" value="LPD1"/>
</dbReference>
<dbReference type="AlphaFoldDB" id="A0A3P3QGW6"/>
<dbReference type="OrthoDB" id="343736at2"/>
<organism evidence="2 3">
    <name type="scientific">Rheinheimera mesophila</name>
    <dbReference type="NCBI Taxonomy" id="1547515"/>
    <lineage>
        <taxon>Bacteria</taxon>
        <taxon>Pseudomonadati</taxon>
        <taxon>Pseudomonadota</taxon>
        <taxon>Gammaproteobacteria</taxon>
        <taxon>Chromatiales</taxon>
        <taxon>Chromatiaceae</taxon>
        <taxon>Rheinheimera</taxon>
    </lineage>
</organism>
<dbReference type="Proteomes" id="UP000276260">
    <property type="component" value="Unassembled WGS sequence"/>
</dbReference>
<protein>
    <recommendedName>
        <fullName evidence="1">Large polyvalent protein-associated domain-containing protein</fullName>
    </recommendedName>
</protein>
<evidence type="ECO:0000313" key="2">
    <source>
        <dbReference type="EMBL" id="RRJ19670.1"/>
    </source>
</evidence>
<dbReference type="RefSeq" id="WP_046520649.1">
    <property type="nucleotide sequence ID" value="NZ_LAVS01000086.1"/>
</dbReference>
<sequence>MADLVPRIQQAYFRNGPAHRSGADVSFLDIVKIFGFQSIKIGRWVTAAEQQLAANLFFDALSDLMLLLQVPEQVISLNQSLSLNFGIGGQQGSCAFYQPQGRLLALAKNAGGGSLAHEWFHAFDHYICSKLFADKLPASAFASSSWLTNAEVSAHPLNQYLDHAFAALFLSPDGTEPNHYVRTSAAFDKQHGIYYYAKPEELAARAFEHMLQQQQVKNSFLVSGTLKSKTAKAGLYPDPTLSAALAQHWLGYFSLLGRALR</sequence>
<gene>
    <name evidence="2" type="ORF">EIK76_14620</name>
</gene>
<name>A0A3P3QGW6_9GAMM</name>
<dbReference type="EMBL" id="RRCF01000004">
    <property type="protein sequence ID" value="RRJ19670.1"/>
    <property type="molecule type" value="Genomic_DNA"/>
</dbReference>
<dbReference type="Pfam" id="PF18796">
    <property type="entry name" value="LPD1"/>
    <property type="match status" value="1"/>
</dbReference>
<dbReference type="NCBIfam" id="NF041907">
    <property type="entry name" value="CLCA_X"/>
    <property type="match status" value="1"/>
</dbReference>